<dbReference type="GO" id="GO:0008270">
    <property type="term" value="F:zinc ion binding"/>
    <property type="evidence" value="ECO:0007669"/>
    <property type="project" value="UniProtKB-UniRule"/>
</dbReference>
<evidence type="ECO:0000313" key="4">
    <source>
        <dbReference type="Proteomes" id="UP000240357"/>
    </source>
</evidence>
<dbReference type="PROSITE" id="PS51257">
    <property type="entry name" value="PROKAR_LIPOPROTEIN"/>
    <property type="match status" value="1"/>
</dbReference>
<dbReference type="InterPro" id="IPR024079">
    <property type="entry name" value="MetalloPept_cat_dom_sf"/>
</dbReference>
<gene>
    <name evidence="3" type="ORF">AHMF7605_16455</name>
</gene>
<feature type="binding site" evidence="1">
    <location>
        <position position="192"/>
    </location>
    <ligand>
        <name>Zn(2+)</name>
        <dbReference type="ChEBI" id="CHEBI:29105"/>
        <note>catalytic</note>
    </ligand>
</feature>
<keyword evidence="1" id="KW-0482">Metalloprotease</keyword>
<dbReference type="PRINTS" id="PR00480">
    <property type="entry name" value="ASTACIN"/>
</dbReference>
<dbReference type="InterPro" id="IPR018225">
    <property type="entry name" value="Transaldolase_AS"/>
</dbReference>
<dbReference type="CDD" id="cd04280">
    <property type="entry name" value="ZnMc_astacin_like"/>
    <property type="match status" value="1"/>
</dbReference>
<protein>
    <recommendedName>
        <fullName evidence="2">Peptidase M12A domain-containing protein</fullName>
    </recommendedName>
</protein>
<dbReference type="EMBL" id="PYFT01000001">
    <property type="protein sequence ID" value="PSR54981.1"/>
    <property type="molecule type" value="Genomic_DNA"/>
</dbReference>
<dbReference type="InterPro" id="IPR006026">
    <property type="entry name" value="Peptidase_Metallo"/>
</dbReference>
<keyword evidence="4" id="KW-1185">Reference proteome</keyword>
<accession>A0A2T2YHK1</accession>
<dbReference type="SUPFAM" id="SSF55486">
    <property type="entry name" value="Metalloproteases ('zincins'), catalytic domain"/>
    <property type="match status" value="1"/>
</dbReference>
<evidence type="ECO:0000259" key="2">
    <source>
        <dbReference type="PROSITE" id="PS51864"/>
    </source>
</evidence>
<keyword evidence="1" id="KW-0645">Protease</keyword>
<feature type="binding site" evidence="1">
    <location>
        <position position="186"/>
    </location>
    <ligand>
        <name>Zn(2+)</name>
        <dbReference type="ChEBI" id="CHEBI:29105"/>
        <note>catalytic</note>
    </ligand>
</feature>
<dbReference type="Gene3D" id="3.40.390.10">
    <property type="entry name" value="Collagenase (Catalytic Domain)"/>
    <property type="match status" value="1"/>
</dbReference>
<comment type="cofactor">
    <cofactor evidence="1">
        <name>Zn(2+)</name>
        <dbReference type="ChEBI" id="CHEBI:29105"/>
    </cofactor>
    <text evidence="1">Binds 1 zinc ion per subunit.</text>
</comment>
<dbReference type="Proteomes" id="UP000240357">
    <property type="component" value="Unassembled WGS sequence"/>
</dbReference>
<proteinExistence type="predicted"/>
<dbReference type="PANTHER" id="PTHR10127">
    <property type="entry name" value="DISCOIDIN, CUB, EGF, LAMININ , AND ZINC METALLOPROTEASE DOMAIN CONTAINING"/>
    <property type="match status" value="1"/>
</dbReference>
<feature type="active site" evidence="1">
    <location>
        <position position="183"/>
    </location>
</feature>
<dbReference type="InterPro" id="IPR036375">
    <property type="entry name" value="Hemopexin-like_dom_sf"/>
</dbReference>
<dbReference type="PANTHER" id="PTHR10127:SF850">
    <property type="entry name" value="METALLOENDOPEPTIDASE"/>
    <property type="match status" value="1"/>
</dbReference>
<dbReference type="InterPro" id="IPR001506">
    <property type="entry name" value="Peptidase_M12A"/>
</dbReference>
<organism evidence="3 4">
    <name type="scientific">Adhaeribacter arboris</name>
    <dbReference type="NCBI Taxonomy" id="2072846"/>
    <lineage>
        <taxon>Bacteria</taxon>
        <taxon>Pseudomonadati</taxon>
        <taxon>Bacteroidota</taxon>
        <taxon>Cytophagia</taxon>
        <taxon>Cytophagales</taxon>
        <taxon>Hymenobacteraceae</taxon>
        <taxon>Adhaeribacter</taxon>
    </lineage>
</organism>
<dbReference type="InterPro" id="IPR034035">
    <property type="entry name" value="Astacin-like_dom"/>
</dbReference>
<dbReference type="RefSeq" id="WP_106931157.1">
    <property type="nucleotide sequence ID" value="NZ_PYFT01000001.1"/>
</dbReference>
<dbReference type="GO" id="GO:0006508">
    <property type="term" value="P:proteolysis"/>
    <property type="evidence" value="ECO:0007669"/>
    <property type="project" value="UniProtKB-KW"/>
</dbReference>
<name>A0A2T2YHK1_9BACT</name>
<evidence type="ECO:0000313" key="3">
    <source>
        <dbReference type="EMBL" id="PSR54981.1"/>
    </source>
</evidence>
<dbReference type="PROSITE" id="PS51864">
    <property type="entry name" value="ASTACIN"/>
    <property type="match status" value="1"/>
</dbReference>
<dbReference type="Gene3D" id="2.110.10.10">
    <property type="entry name" value="Hemopexin-like domain"/>
    <property type="match status" value="1"/>
</dbReference>
<dbReference type="Pfam" id="PF01400">
    <property type="entry name" value="Astacin"/>
    <property type="match status" value="1"/>
</dbReference>
<comment type="caution">
    <text evidence="3">The sequence shown here is derived from an EMBL/GenBank/DDBJ whole genome shotgun (WGS) entry which is preliminary data.</text>
</comment>
<evidence type="ECO:0000256" key="1">
    <source>
        <dbReference type="PROSITE-ProRule" id="PRU01211"/>
    </source>
</evidence>
<feature type="domain" description="Peptidase M12A" evidence="2">
    <location>
        <begin position="95"/>
        <end position="283"/>
    </location>
</feature>
<keyword evidence="1" id="KW-0378">Hydrolase</keyword>
<dbReference type="GO" id="GO:0005975">
    <property type="term" value="P:carbohydrate metabolic process"/>
    <property type="evidence" value="ECO:0007669"/>
    <property type="project" value="InterPro"/>
</dbReference>
<keyword evidence="1" id="KW-0862">Zinc</keyword>
<feature type="binding site" evidence="1">
    <location>
        <position position="182"/>
    </location>
    <ligand>
        <name>Zn(2+)</name>
        <dbReference type="ChEBI" id="CHEBI:29105"/>
        <note>catalytic</note>
    </ligand>
</feature>
<dbReference type="GO" id="GO:0004222">
    <property type="term" value="F:metalloendopeptidase activity"/>
    <property type="evidence" value="ECO:0007669"/>
    <property type="project" value="UniProtKB-UniRule"/>
</dbReference>
<reference evidence="3 4" key="1">
    <citation type="submission" date="2018-03" db="EMBL/GenBank/DDBJ databases">
        <title>Adhaeribacter sp. HMF7605 Genome sequencing and assembly.</title>
        <authorList>
            <person name="Kang H."/>
            <person name="Kang J."/>
            <person name="Cha I."/>
            <person name="Kim H."/>
            <person name="Joh K."/>
        </authorList>
    </citation>
    <scope>NUCLEOTIDE SEQUENCE [LARGE SCALE GENOMIC DNA]</scope>
    <source>
        <strain evidence="3 4">HMF7605</strain>
    </source>
</reference>
<keyword evidence="1" id="KW-0479">Metal-binding</keyword>
<sequence length="524" mass="58268">MKTKFLPFWATGILLSFTMLTSCEKDLEKQLPLVKPAGKPGDSSSTIKKGVFRGVPITYQLVNGQAILEGDMALTAEDLFESTSTTSPIARTSGAGMANKNYRWQNFTVPYEIEPGMRKDIILKAIAAWEVKTPLEFVPRTNQKDYIKFVKDQNINLSSVGRIGGPQNIWLVDDWSLRVVTHEIGHAIGLFHEHIRQDRDNYITIHWNNIKPEARPHFNKWPVGYGFDFGTFDYQSVMMYGPLVFAQGSQPTMTRKDGQPIDPGLTPSNQDAETVISMYSNLYIVKNGSLFAVNIKDGGMANLGGGWSGAGKTLAEDDRYIWGMQGRSLWKTNRFNGAYEKVGNGYWENPVGVTGKDPQGNLYAQQGIYLWKIDKYGNHSRLGGPQALENWSGTQAVYYHKNFLYVVWKNILYQINTTTGKPEKMYMNQPWYDVKGIAAMEGSSDEIYVMRGEQLFRVNVVTGAVTGGAVFPGTTLMTGYSGKLYLISGSKLFSVNVFGEKQSISAGFQGTTSIGATTNPALLQ</sequence>
<dbReference type="SMART" id="SM00235">
    <property type="entry name" value="ZnMc"/>
    <property type="match status" value="1"/>
</dbReference>
<dbReference type="PROSITE" id="PS01054">
    <property type="entry name" value="TRANSALDOLASE_1"/>
    <property type="match status" value="1"/>
</dbReference>
<dbReference type="OrthoDB" id="8455098at2"/>
<dbReference type="AlphaFoldDB" id="A0A2T2YHK1"/>
<comment type="caution">
    <text evidence="1">Lacks conserved residue(s) required for the propagation of feature annotation.</text>
</comment>